<name>A0AAU8ICF3_9BACL</name>
<comment type="subunit">
    <text evidence="2">Interacts with Spx.</text>
</comment>
<comment type="similarity">
    <text evidence="2">Belongs to the SpxH family.</text>
</comment>
<sequence length="300" mass="34521">MRLHKNRSFCEGSPGNMTCSSGIHSDKHVPCIDILAFIDPLCPECWGLEPAMKKFILEYHDYFKLRAVLTTKHDTTNQYQFSQVKKMAESWDKCARMTGMCCDSNVWLENPPSPYAIAIAIKAAEFQGSTAGNRFLRRIREQVFLEKKGLNRFEELLDVARLAKLNVEEFSNDFHSCRSIKALQADRRLANEMSITELPALLFTNLCTDDEAIKISGQYDYDVYVQILEDLLGDTPNPAPHPPLSEYFRKQLYLTTPEVAVVYDWSEEKALKELRKMQLLQIIEPVTIKSGEYWRYITNG</sequence>
<protein>
    <recommendedName>
        <fullName evidence="2">ClpXP adapter protein SpxH</fullName>
    </recommendedName>
</protein>
<evidence type="ECO:0000313" key="3">
    <source>
        <dbReference type="EMBL" id="XCJ15860.1"/>
    </source>
</evidence>
<dbReference type="SUPFAM" id="SSF52833">
    <property type="entry name" value="Thioredoxin-like"/>
    <property type="match status" value="1"/>
</dbReference>
<evidence type="ECO:0000256" key="1">
    <source>
        <dbReference type="ARBA" id="ARBA00022490"/>
    </source>
</evidence>
<dbReference type="EMBL" id="CP159510">
    <property type="protein sequence ID" value="XCJ15860.1"/>
    <property type="molecule type" value="Genomic_DNA"/>
</dbReference>
<comment type="subcellular location">
    <subcellularLocation>
        <location evidence="2">Cytoplasm</location>
    </subcellularLocation>
</comment>
<dbReference type="Gene3D" id="1.10.472.60">
    <property type="entry name" value="putative protein disulfide isomerase domain"/>
    <property type="match status" value="1"/>
</dbReference>
<dbReference type="RefSeq" id="WP_353947599.1">
    <property type="nucleotide sequence ID" value="NZ_CP159510.1"/>
</dbReference>
<comment type="function">
    <text evidence="2">Adapter protein required for efficient degradation of Spx by ClpXP under non-stress conditions. Interaction with Spx stabilizes Spx and exposes the C-terminus of Spx for recognition and proteolysis by ClpXP.</text>
</comment>
<dbReference type="GO" id="GO:0005737">
    <property type="term" value="C:cytoplasm"/>
    <property type="evidence" value="ECO:0007669"/>
    <property type="project" value="UniProtKB-SubCell"/>
</dbReference>
<keyword evidence="1 2" id="KW-0963">Cytoplasm</keyword>
<reference evidence="3" key="1">
    <citation type="submission" date="2024-06" db="EMBL/GenBank/DDBJ databases">
        <authorList>
            <person name="Fan A."/>
            <person name="Zhang F.Y."/>
            <person name="Zhang L."/>
        </authorList>
    </citation>
    <scope>NUCLEOTIDE SEQUENCE</scope>
    <source>
        <strain evidence="3">Y61</strain>
    </source>
</reference>
<dbReference type="AlphaFoldDB" id="A0AAU8ICF3"/>
<dbReference type="InterPro" id="IPR046404">
    <property type="entry name" value="Adapter_SpxH"/>
</dbReference>
<dbReference type="HAMAP" id="MF_02245">
    <property type="entry name" value="Adapter_SpxH"/>
    <property type="match status" value="1"/>
</dbReference>
<dbReference type="Gene3D" id="3.40.30.10">
    <property type="entry name" value="Glutaredoxin"/>
    <property type="match status" value="1"/>
</dbReference>
<organism evidence="3">
    <name type="scientific">Sporolactobacillus sp. Y61</name>
    <dbReference type="NCBI Taxonomy" id="3160863"/>
    <lineage>
        <taxon>Bacteria</taxon>
        <taxon>Bacillati</taxon>
        <taxon>Bacillota</taxon>
        <taxon>Bacilli</taxon>
        <taxon>Bacillales</taxon>
        <taxon>Sporolactobacillaceae</taxon>
        <taxon>Sporolactobacillus</taxon>
    </lineage>
</organism>
<evidence type="ECO:0000256" key="2">
    <source>
        <dbReference type="HAMAP-Rule" id="MF_02245"/>
    </source>
</evidence>
<accession>A0AAU8ICF3</accession>
<dbReference type="PANTHER" id="PTHR13887">
    <property type="entry name" value="GLUTATHIONE S-TRANSFERASE KAPPA"/>
    <property type="match status" value="1"/>
</dbReference>
<dbReference type="InterPro" id="IPR036249">
    <property type="entry name" value="Thioredoxin-like_sf"/>
</dbReference>
<dbReference type="PANTHER" id="PTHR13887:SF47">
    <property type="entry name" value="CLPXP ADAPTER PROTEIN SPXH"/>
    <property type="match status" value="1"/>
</dbReference>
<proteinExistence type="inferred from homology"/>
<dbReference type="CDD" id="cd03025">
    <property type="entry name" value="DsbA_FrnE_like"/>
    <property type="match status" value="1"/>
</dbReference>
<dbReference type="Pfam" id="PF13743">
    <property type="entry name" value="Thioredoxin_5"/>
    <property type="match status" value="1"/>
</dbReference>
<gene>
    <name evidence="2" type="primary">spxH</name>
    <name evidence="3" type="ORF">ABNN70_09005</name>
</gene>